<reference evidence="2 3" key="1">
    <citation type="journal article" date="2015" name="Nature">
        <title>rRNA introns, odd ribosomes, and small enigmatic genomes across a large radiation of phyla.</title>
        <authorList>
            <person name="Brown C.T."/>
            <person name="Hug L.A."/>
            <person name="Thomas B.C."/>
            <person name="Sharon I."/>
            <person name="Castelle C.J."/>
            <person name="Singh A."/>
            <person name="Wilkins M.J."/>
            <person name="Williams K.H."/>
            <person name="Banfield J.F."/>
        </authorList>
    </citation>
    <scope>NUCLEOTIDE SEQUENCE [LARGE SCALE GENOMIC DNA]</scope>
</reference>
<evidence type="ECO:0000313" key="3">
    <source>
        <dbReference type="Proteomes" id="UP000034163"/>
    </source>
</evidence>
<dbReference type="EMBL" id="LCBS01000025">
    <property type="protein sequence ID" value="KKS16237.1"/>
    <property type="molecule type" value="Genomic_DNA"/>
</dbReference>
<organism evidence="2 3">
    <name type="scientific">candidate division WWE3 bacterium GW2011_GWB1_41_6</name>
    <dbReference type="NCBI Taxonomy" id="1619112"/>
    <lineage>
        <taxon>Bacteria</taxon>
        <taxon>Katanobacteria</taxon>
    </lineage>
</organism>
<name>A0A0G0WVU4_UNCKA</name>
<proteinExistence type="predicted"/>
<protein>
    <submittedName>
        <fullName evidence="2">Uncharacterized protein</fullName>
    </submittedName>
</protein>
<feature type="region of interest" description="Disordered" evidence="1">
    <location>
        <begin position="19"/>
        <end position="48"/>
    </location>
</feature>
<dbReference type="AlphaFoldDB" id="A0A0G0WVU4"/>
<comment type="caution">
    <text evidence="2">The sequence shown here is derived from an EMBL/GenBank/DDBJ whole genome shotgun (WGS) entry which is preliminary data.</text>
</comment>
<dbReference type="Proteomes" id="UP000034163">
    <property type="component" value="Unassembled WGS sequence"/>
</dbReference>
<sequence length="48" mass="5358">MSGNAIVNAVQEELQNRNSITVGYDNYQYPDRGDSYANDDTDDSPSEQ</sequence>
<evidence type="ECO:0000256" key="1">
    <source>
        <dbReference type="SAM" id="MobiDB-lite"/>
    </source>
</evidence>
<evidence type="ECO:0000313" key="2">
    <source>
        <dbReference type="EMBL" id="KKS16237.1"/>
    </source>
</evidence>
<feature type="compositionally biased region" description="Acidic residues" evidence="1">
    <location>
        <begin position="37"/>
        <end position="48"/>
    </location>
</feature>
<gene>
    <name evidence="2" type="ORF">UU72_C0025G0010</name>
</gene>
<accession>A0A0G0WVU4</accession>